<protein>
    <submittedName>
        <fullName evidence="8">APC family permease</fullName>
    </submittedName>
</protein>
<feature type="transmembrane region" description="Helical" evidence="6">
    <location>
        <begin position="86"/>
        <end position="110"/>
    </location>
</feature>
<accession>A0ABD5RA48</accession>
<feature type="region of interest" description="Disordered" evidence="5">
    <location>
        <begin position="490"/>
        <end position="518"/>
    </location>
</feature>
<gene>
    <name evidence="8" type="ORF">ACFPJ5_07795</name>
</gene>
<name>A0ABD5RA48_9EURY</name>
<evidence type="ECO:0000256" key="1">
    <source>
        <dbReference type="ARBA" id="ARBA00004141"/>
    </source>
</evidence>
<sequence>MGDLHRVLGPAHATAVALGALCGAGVVFVPRRVENLAGPATPVAFLLATTGALALAVCWAVFLAGPTGDRPGGAYRHLARTWDSEALAFAVVWTKPAAYVGLLALLAAWLGDWLARAVGGGSPILSTPAADQWAVGLLALLTALHLAGVRWPARLQLVVTGALSALLLGMLLPGLPAIVPGNFVPLLPTESLRADPVGAVGDATLVALFGVVGVEVVANLAGETRGSRRWLPRVLLGVTLAVGVAVTLIATITLGVIPWTRLVFATVPFADAAASYLRVRASLLAEPAILLATAGGLLAFSWAPTRLLYDLGDLLPPLSRTNRHGAPDVAVLTTTVPAAALVVTDTTHLALYLALPGLFGLYLCHGVTAAALPRADPAGFSAGTTGVRADAGDGTDDGGADATAPLLHRRPALLVVAGLTASGLAALCLALVVTRDPATTLGWLRVAPALSILPEGTLVRDPATTVLPATLGWLTVGALVWLTARDYRLSREPESDSDRDTDRSESPARPNTADRRRD</sequence>
<dbReference type="Gene3D" id="1.20.1740.10">
    <property type="entry name" value="Amino acid/polyamine transporter I"/>
    <property type="match status" value="1"/>
</dbReference>
<feature type="transmembrane region" description="Helical" evidence="6">
    <location>
        <begin position="412"/>
        <end position="433"/>
    </location>
</feature>
<evidence type="ECO:0000313" key="9">
    <source>
        <dbReference type="Proteomes" id="UP001596201"/>
    </source>
</evidence>
<evidence type="ECO:0000256" key="5">
    <source>
        <dbReference type="SAM" id="MobiDB-lite"/>
    </source>
</evidence>
<evidence type="ECO:0000256" key="6">
    <source>
        <dbReference type="SAM" id="Phobius"/>
    </source>
</evidence>
<reference evidence="8 9" key="1">
    <citation type="journal article" date="2019" name="Int. J. Syst. Evol. Microbiol.">
        <title>The Global Catalogue of Microorganisms (GCM) 10K type strain sequencing project: providing services to taxonomists for standard genome sequencing and annotation.</title>
        <authorList>
            <consortium name="The Broad Institute Genomics Platform"/>
            <consortium name="The Broad Institute Genome Sequencing Center for Infectious Disease"/>
            <person name="Wu L."/>
            <person name="Ma J."/>
        </authorList>
    </citation>
    <scope>NUCLEOTIDE SEQUENCE [LARGE SCALE GENOMIC DNA]</scope>
    <source>
        <strain evidence="8 9">CGMCC 1.12237</strain>
    </source>
</reference>
<proteinExistence type="predicted"/>
<keyword evidence="4 6" id="KW-0472">Membrane</keyword>
<feature type="transmembrane region" description="Helical" evidence="6">
    <location>
        <begin position="130"/>
        <end position="148"/>
    </location>
</feature>
<evidence type="ECO:0000256" key="3">
    <source>
        <dbReference type="ARBA" id="ARBA00022989"/>
    </source>
</evidence>
<organism evidence="8 9">
    <name type="scientific">Salinirubrum litoreum</name>
    <dbReference type="NCBI Taxonomy" id="1126234"/>
    <lineage>
        <taxon>Archaea</taxon>
        <taxon>Methanobacteriati</taxon>
        <taxon>Methanobacteriota</taxon>
        <taxon>Stenosarchaea group</taxon>
        <taxon>Halobacteria</taxon>
        <taxon>Halobacteriales</taxon>
        <taxon>Haloferacaceae</taxon>
        <taxon>Salinirubrum</taxon>
    </lineage>
</organism>
<feature type="transmembrane region" description="Helical" evidence="6">
    <location>
        <begin position="289"/>
        <end position="309"/>
    </location>
</feature>
<dbReference type="Proteomes" id="UP001596201">
    <property type="component" value="Unassembled WGS sequence"/>
</dbReference>
<evidence type="ECO:0000256" key="2">
    <source>
        <dbReference type="ARBA" id="ARBA00022692"/>
    </source>
</evidence>
<keyword evidence="2 6" id="KW-0812">Transmembrane</keyword>
<evidence type="ECO:0000256" key="4">
    <source>
        <dbReference type="ARBA" id="ARBA00023136"/>
    </source>
</evidence>
<dbReference type="InterPro" id="IPR004841">
    <property type="entry name" value="AA-permease/SLC12A_dom"/>
</dbReference>
<dbReference type="AlphaFoldDB" id="A0ABD5RA48"/>
<feature type="domain" description="Amino acid permease/ SLC12A" evidence="7">
    <location>
        <begin position="12"/>
        <end position="374"/>
    </location>
</feature>
<dbReference type="PANTHER" id="PTHR42770">
    <property type="entry name" value="AMINO ACID TRANSPORTER-RELATED"/>
    <property type="match status" value="1"/>
</dbReference>
<comment type="subcellular location">
    <subcellularLocation>
        <location evidence="1">Membrane</location>
        <topology evidence="1">Multi-pass membrane protein</topology>
    </subcellularLocation>
</comment>
<feature type="transmembrane region" description="Helical" evidence="6">
    <location>
        <begin position="155"/>
        <end position="179"/>
    </location>
</feature>
<feature type="transmembrane region" description="Helical" evidence="6">
    <location>
        <begin position="234"/>
        <end position="253"/>
    </location>
</feature>
<evidence type="ECO:0000313" key="8">
    <source>
        <dbReference type="EMBL" id="MFC5366840.1"/>
    </source>
</evidence>
<evidence type="ECO:0000259" key="7">
    <source>
        <dbReference type="Pfam" id="PF00324"/>
    </source>
</evidence>
<dbReference type="PANTHER" id="PTHR42770:SF7">
    <property type="entry name" value="MEMBRANE PROTEIN"/>
    <property type="match status" value="1"/>
</dbReference>
<comment type="caution">
    <text evidence="8">The sequence shown here is derived from an EMBL/GenBank/DDBJ whole genome shotgun (WGS) entry which is preliminary data.</text>
</comment>
<feature type="transmembrane region" description="Helical" evidence="6">
    <location>
        <begin position="199"/>
        <end position="222"/>
    </location>
</feature>
<keyword evidence="3 6" id="KW-1133">Transmembrane helix</keyword>
<feature type="transmembrane region" description="Helical" evidence="6">
    <location>
        <begin position="42"/>
        <end position="65"/>
    </location>
</feature>
<dbReference type="GO" id="GO:0016020">
    <property type="term" value="C:membrane"/>
    <property type="evidence" value="ECO:0007669"/>
    <property type="project" value="UniProtKB-SubCell"/>
</dbReference>
<feature type="transmembrane region" description="Helical" evidence="6">
    <location>
        <begin position="7"/>
        <end position="30"/>
    </location>
</feature>
<feature type="transmembrane region" description="Helical" evidence="6">
    <location>
        <begin position="466"/>
        <end position="484"/>
    </location>
</feature>
<dbReference type="RefSeq" id="WP_227227824.1">
    <property type="nucleotide sequence ID" value="NZ_JAJCVJ010000001.1"/>
</dbReference>
<dbReference type="Pfam" id="PF00324">
    <property type="entry name" value="AA_permease"/>
    <property type="match status" value="1"/>
</dbReference>
<dbReference type="InterPro" id="IPR050367">
    <property type="entry name" value="APC_superfamily"/>
</dbReference>
<dbReference type="EMBL" id="JBHSKX010000001">
    <property type="protein sequence ID" value="MFC5366840.1"/>
    <property type="molecule type" value="Genomic_DNA"/>
</dbReference>
<keyword evidence="9" id="KW-1185">Reference proteome</keyword>